<accession>A0AAE1UI53</accession>
<dbReference type="InterPro" id="IPR002557">
    <property type="entry name" value="Chitin-bd_dom"/>
</dbReference>
<dbReference type="Proteomes" id="UP001292094">
    <property type="component" value="Unassembled WGS sequence"/>
</dbReference>
<evidence type="ECO:0000259" key="1">
    <source>
        <dbReference type="PROSITE" id="PS50940"/>
    </source>
</evidence>
<gene>
    <name evidence="2" type="ORF">Pmani_009225</name>
</gene>
<keyword evidence="3" id="KW-1185">Reference proteome</keyword>
<dbReference type="PROSITE" id="PS50940">
    <property type="entry name" value="CHIT_BIND_II"/>
    <property type="match status" value="1"/>
</dbReference>
<dbReference type="SUPFAM" id="SSF57625">
    <property type="entry name" value="Invertebrate chitin-binding proteins"/>
    <property type="match status" value="1"/>
</dbReference>
<proteinExistence type="predicted"/>
<reference evidence="2" key="1">
    <citation type="submission" date="2023-11" db="EMBL/GenBank/DDBJ databases">
        <title>Genome assemblies of two species of porcelain crab, Petrolisthes cinctipes and Petrolisthes manimaculis (Anomura: Porcellanidae).</title>
        <authorList>
            <person name="Angst P."/>
        </authorList>
    </citation>
    <scope>NUCLEOTIDE SEQUENCE</scope>
    <source>
        <strain evidence="2">PB745_02</strain>
        <tissue evidence="2">Gill</tissue>
    </source>
</reference>
<dbReference type="GO" id="GO:0005576">
    <property type="term" value="C:extracellular region"/>
    <property type="evidence" value="ECO:0007669"/>
    <property type="project" value="InterPro"/>
</dbReference>
<protein>
    <recommendedName>
        <fullName evidence="1">Chitin-binding type-2 domain-containing protein</fullName>
    </recommendedName>
</protein>
<dbReference type="InterPro" id="IPR052976">
    <property type="entry name" value="Scoloptoxin-like"/>
</dbReference>
<dbReference type="PROSITE" id="PS51257">
    <property type="entry name" value="PROKAR_LIPOPROTEIN"/>
    <property type="match status" value="1"/>
</dbReference>
<evidence type="ECO:0000313" key="3">
    <source>
        <dbReference type="Proteomes" id="UP001292094"/>
    </source>
</evidence>
<dbReference type="PANTHER" id="PTHR22933">
    <property type="entry name" value="FI18007P1-RELATED"/>
    <property type="match status" value="1"/>
</dbReference>
<dbReference type="PANTHER" id="PTHR22933:SF43">
    <property type="entry name" value="LP10131P"/>
    <property type="match status" value="1"/>
</dbReference>
<evidence type="ECO:0000313" key="2">
    <source>
        <dbReference type="EMBL" id="KAK4319880.1"/>
    </source>
</evidence>
<dbReference type="Pfam" id="PF01607">
    <property type="entry name" value="CBM_14"/>
    <property type="match status" value="1"/>
</dbReference>
<name>A0AAE1UI53_9EUCA</name>
<dbReference type="GO" id="GO:0008061">
    <property type="term" value="F:chitin binding"/>
    <property type="evidence" value="ECO:0007669"/>
    <property type="project" value="InterPro"/>
</dbReference>
<comment type="caution">
    <text evidence="2">The sequence shown here is derived from an EMBL/GenBank/DDBJ whole genome shotgun (WGS) entry which is preliminary data.</text>
</comment>
<dbReference type="AlphaFoldDB" id="A0AAE1UI53"/>
<sequence>MAGRLPGGFGVLPTTFSCNDRPFGYYADVENDCKAFHVCQPVFEEDGTLYEVAHFSFMCGQRAVFSQDSLTCSHTSGALPCSQAESYYQASNAEFGIIPEEKEALEFTLETQR</sequence>
<dbReference type="EMBL" id="JAWZYT010000713">
    <property type="protein sequence ID" value="KAK4319880.1"/>
    <property type="molecule type" value="Genomic_DNA"/>
</dbReference>
<feature type="domain" description="Chitin-binding type-2" evidence="1">
    <location>
        <begin position="15"/>
        <end position="83"/>
    </location>
</feature>
<organism evidence="2 3">
    <name type="scientific">Petrolisthes manimaculis</name>
    <dbReference type="NCBI Taxonomy" id="1843537"/>
    <lineage>
        <taxon>Eukaryota</taxon>
        <taxon>Metazoa</taxon>
        <taxon>Ecdysozoa</taxon>
        <taxon>Arthropoda</taxon>
        <taxon>Crustacea</taxon>
        <taxon>Multicrustacea</taxon>
        <taxon>Malacostraca</taxon>
        <taxon>Eumalacostraca</taxon>
        <taxon>Eucarida</taxon>
        <taxon>Decapoda</taxon>
        <taxon>Pleocyemata</taxon>
        <taxon>Anomura</taxon>
        <taxon>Galatheoidea</taxon>
        <taxon>Porcellanidae</taxon>
        <taxon>Petrolisthes</taxon>
    </lineage>
</organism>
<dbReference type="InterPro" id="IPR036508">
    <property type="entry name" value="Chitin-bd_dom_sf"/>
</dbReference>